<dbReference type="InterPro" id="IPR017452">
    <property type="entry name" value="GPCR_Rhodpsn_7TM"/>
</dbReference>
<evidence type="ECO:0000256" key="5">
    <source>
        <dbReference type="ARBA" id="ARBA00037994"/>
    </source>
</evidence>
<dbReference type="Proteomes" id="UP000835052">
    <property type="component" value="Unassembled WGS sequence"/>
</dbReference>
<evidence type="ECO:0000313" key="9">
    <source>
        <dbReference type="Proteomes" id="UP000835052"/>
    </source>
</evidence>
<dbReference type="EMBL" id="CAJGYM010000020">
    <property type="protein sequence ID" value="CAD6191236.1"/>
    <property type="molecule type" value="Genomic_DNA"/>
</dbReference>
<dbReference type="AlphaFoldDB" id="A0A8S1H4P6"/>
<reference evidence="8" key="1">
    <citation type="submission" date="2020-10" db="EMBL/GenBank/DDBJ databases">
        <authorList>
            <person name="Kikuchi T."/>
        </authorList>
    </citation>
    <scope>NUCLEOTIDE SEQUENCE</scope>
    <source>
        <strain evidence="8">NKZ352</strain>
    </source>
</reference>
<protein>
    <recommendedName>
        <fullName evidence="7">G-protein coupled receptors family 1 profile domain-containing protein</fullName>
    </recommendedName>
</protein>
<proteinExistence type="inferred from homology"/>
<keyword evidence="9" id="KW-1185">Reference proteome</keyword>
<dbReference type="PANTHER" id="PTHR31357">
    <property type="entry name" value="SERPENTINE RECEPTOR CLASS ALPHA-10"/>
    <property type="match status" value="1"/>
</dbReference>
<dbReference type="Pfam" id="PF10292">
    <property type="entry name" value="7TM_GPCR_Srab"/>
    <property type="match status" value="1"/>
</dbReference>
<evidence type="ECO:0000256" key="6">
    <source>
        <dbReference type="SAM" id="Phobius"/>
    </source>
</evidence>
<evidence type="ECO:0000256" key="4">
    <source>
        <dbReference type="ARBA" id="ARBA00023136"/>
    </source>
</evidence>
<organism evidence="8 9">
    <name type="scientific">Caenorhabditis auriculariae</name>
    <dbReference type="NCBI Taxonomy" id="2777116"/>
    <lineage>
        <taxon>Eukaryota</taxon>
        <taxon>Metazoa</taxon>
        <taxon>Ecdysozoa</taxon>
        <taxon>Nematoda</taxon>
        <taxon>Chromadorea</taxon>
        <taxon>Rhabditida</taxon>
        <taxon>Rhabditina</taxon>
        <taxon>Rhabditomorpha</taxon>
        <taxon>Rhabditoidea</taxon>
        <taxon>Rhabditidae</taxon>
        <taxon>Peloderinae</taxon>
        <taxon>Caenorhabditis</taxon>
    </lineage>
</organism>
<keyword evidence="4 6" id="KW-0472">Membrane</keyword>
<feature type="transmembrane region" description="Helical" evidence="6">
    <location>
        <begin position="58"/>
        <end position="79"/>
    </location>
</feature>
<dbReference type="InterPro" id="IPR019408">
    <property type="entry name" value="7TM_GPCR_serpentine_rcpt_Srab"/>
</dbReference>
<comment type="subcellular location">
    <subcellularLocation>
        <location evidence="1">Membrane</location>
        <topology evidence="1">Multi-pass membrane protein</topology>
    </subcellularLocation>
</comment>
<dbReference type="GO" id="GO:0004984">
    <property type="term" value="F:olfactory receptor activity"/>
    <property type="evidence" value="ECO:0007669"/>
    <property type="project" value="TreeGrafter"/>
</dbReference>
<keyword evidence="3 6" id="KW-1133">Transmembrane helix</keyword>
<dbReference type="SUPFAM" id="SSF81321">
    <property type="entry name" value="Family A G protein-coupled receptor-like"/>
    <property type="match status" value="1"/>
</dbReference>
<sequence>MNCDRYREQASNVWQYLGMLNQITFSVLTVFSSIRLYRFSTKTSYFHPNFKIFVDSMVVANIIHSIFIIALLVGHAIAWKVLDPCDVLVPAQLCLSFRGPILITYILNSLLLFGMSIERSMATFQPDTYAKHSTNKACMIIAVLIFASLTLAWFSMKNYDFKYMFLYCSSVTPSTVDDVSTLSIILGSLEMFALVYTAIVPIYTFIAPLIMQNILSRGAQMRRQKLNEVRVVSRNPNDVYFNLYSNMWTKT</sequence>
<dbReference type="PROSITE" id="PS50262">
    <property type="entry name" value="G_PROTEIN_RECEP_F1_2"/>
    <property type="match status" value="1"/>
</dbReference>
<name>A0A8S1H4P6_9PELO</name>
<feature type="transmembrane region" description="Helical" evidence="6">
    <location>
        <begin position="191"/>
        <end position="215"/>
    </location>
</feature>
<evidence type="ECO:0000256" key="2">
    <source>
        <dbReference type="ARBA" id="ARBA00022692"/>
    </source>
</evidence>
<accession>A0A8S1H4P6</accession>
<feature type="domain" description="G-protein coupled receptors family 1 profile" evidence="7">
    <location>
        <begin position="25"/>
        <end position="215"/>
    </location>
</feature>
<dbReference type="OrthoDB" id="5903724at2759"/>
<evidence type="ECO:0000259" key="7">
    <source>
        <dbReference type="PROSITE" id="PS50262"/>
    </source>
</evidence>
<comment type="similarity">
    <text evidence="5">Belongs to the nematode receptor-like protein sra family.</text>
</comment>
<dbReference type="GO" id="GO:0016020">
    <property type="term" value="C:membrane"/>
    <property type="evidence" value="ECO:0007669"/>
    <property type="project" value="UniProtKB-SubCell"/>
</dbReference>
<evidence type="ECO:0000256" key="3">
    <source>
        <dbReference type="ARBA" id="ARBA00022989"/>
    </source>
</evidence>
<feature type="transmembrane region" description="Helical" evidence="6">
    <location>
        <begin position="99"/>
        <end position="117"/>
    </location>
</feature>
<feature type="transmembrane region" description="Helical" evidence="6">
    <location>
        <begin position="137"/>
        <end position="156"/>
    </location>
</feature>
<gene>
    <name evidence="8" type="ORF">CAUJ_LOCUS7155</name>
</gene>
<evidence type="ECO:0000313" key="8">
    <source>
        <dbReference type="EMBL" id="CAD6191236.1"/>
    </source>
</evidence>
<dbReference type="PANTHER" id="PTHR31357:SF5">
    <property type="entry name" value="SERPENTINE RECEPTOR CLASS ALPHA-1-RELATED"/>
    <property type="match status" value="1"/>
</dbReference>
<evidence type="ECO:0000256" key="1">
    <source>
        <dbReference type="ARBA" id="ARBA00004141"/>
    </source>
</evidence>
<feature type="transmembrane region" description="Helical" evidence="6">
    <location>
        <begin position="16"/>
        <end position="37"/>
    </location>
</feature>
<keyword evidence="2 6" id="KW-0812">Transmembrane</keyword>
<dbReference type="InterPro" id="IPR051080">
    <property type="entry name" value="Nematode_rcpt-like_serp_alpha"/>
</dbReference>
<dbReference type="Gene3D" id="1.20.1070.10">
    <property type="entry name" value="Rhodopsin 7-helix transmembrane proteins"/>
    <property type="match status" value="1"/>
</dbReference>
<comment type="caution">
    <text evidence="8">The sequence shown here is derived from an EMBL/GenBank/DDBJ whole genome shotgun (WGS) entry which is preliminary data.</text>
</comment>